<evidence type="ECO:0000256" key="4">
    <source>
        <dbReference type="ARBA" id="ARBA00022673"/>
    </source>
</evidence>
<dbReference type="EMBL" id="JAPTSV010000009">
    <property type="protein sequence ID" value="KAJ1524273.1"/>
    <property type="molecule type" value="Genomic_DNA"/>
</dbReference>
<dbReference type="Pfam" id="PF08473">
    <property type="entry name" value="VGCC_alpha2"/>
    <property type="match status" value="1"/>
</dbReference>
<dbReference type="FunFam" id="3.30.450.20:FF:000057">
    <property type="entry name" value="Voltage-dependent calcium channel subunit alpha-2/delta-4"/>
    <property type="match status" value="1"/>
</dbReference>
<dbReference type="InterPro" id="IPR036465">
    <property type="entry name" value="vWFA_dom_sf"/>
</dbReference>
<evidence type="ECO:0000256" key="6">
    <source>
        <dbReference type="ARBA" id="ARBA00022723"/>
    </source>
</evidence>
<keyword evidence="8" id="KW-0106">Calcium</keyword>
<dbReference type="InterPro" id="IPR013680">
    <property type="entry name" value="VDCC_a2/dsu"/>
</dbReference>
<keyword evidence="6" id="KW-0479">Metal-binding</keyword>
<sequence length="1304" mass="148198">MVPGPWFVVVAFSLALLPSPVLPNKYDETPDRQESIHNVVVQTWAEKLGLELWNFGEHVTRRKQVQESYKNANVEVREGQKLLDEIAQDIENMMLLKISAVKRIMDAAQNMAQSAPEEVSADFTYINAKQLVNPSNDSGSSSSSAGNGHGNGYGNGEYGAPAEKLQEMVLTPNKHFSNIPVNTSYSAVHVPTNVYDGAPEVMRAIKWSQDLDRIFIHNYRGDPFLSWQYFGSSSGFMRQFPAMQWKQDPVDLYDCRTRSWYIEAAASPKDVLILVDNSGSMTGMRREIARHVVGNILDTLGNNDFVNILTFADDVLEVVPCFKESLVQANLANIRELKMAMEDMETNSIANFSLALTRAFDILQMYRGARLGACCNQAIMLVTDGVPYNFKEIFEEYNWRSLQPDGFMPVRVFTYLIGREVADVREVKWMACANKGYYVHLSTLAEVREQVLHYVPVMARPLVLGRVEHPIIWTPVYADVTDPKMTDWLWEVRESSEQKRIFQDWRKDKTGFVVKVDRPYRFPKKRRSNDPNAKYQDYQLMTSVSMPVYDLRENANISERVLINEAYWVTQTRETRIANLLGVAGTDVPISEIQRLMSPHKLGVNAYAFLVTNNGYILVHPDLRPTFGDILKPSYNAVDFAEVELVDDNRGPRELDPVLTQLRDDLVNQNNGSKYIDVKYHYDDMRRVGLVRRHYYYRPLLNFSIAIAIPEPYGTHRVRSETEIHRVHIEGSHNIMDSFKGKNWKVHPDWDYCKYLYEAEYGFETPEAELLHFLNKTRRSGWKWLTKRNFPSPEHAGNTSGTPFNKDHYFCDRSLFQSLVEDAKVTEWFNNNISAPSDNGALALLLLLLPRNEYQARYGFCVAFMATHSGLTRWLDFHANAREDTHGDELHFSEIHNRAIDELWYQRAVEQYEESNSSFVYSVPHQDPGGTAAEYTAAGYKNGTLVTASHAVFHHDPHKRARAPAAVVGFQVQHSAFHTLFLNITSTLPAQVCGPDKTCLTCSSVEVDCFVLDNHGFVIVSEDLAHTGRFFGEIAGPLMEMLVREGLYRRVTVYDYQAVCFRPDGQVSAGPKRAITPWMHLKMLVQWFLATLVWLSSHTIAQAGMILQASREEVEVDYTECEYPDDMGPDPTAANGQEDKVTKVPTERIFSKLLINRTRPQPCDQQVDLFLLANSSDRGGRGGIHMPMNGCTRPFVAHSIPHSNMLLLVVDALCPQEEVAHDPPTLLPQEVHYNSTLSCYKVGPGWDLNRKKPRSCFNHHPKEKEIELCGRSTSPGASLLMTITLSLLVLCIGRSESFQRLSQG</sequence>
<dbReference type="Gene3D" id="3.30.450.20">
    <property type="entry name" value="PAS domain"/>
    <property type="match status" value="1"/>
</dbReference>
<proteinExistence type="predicted"/>
<reference evidence="19" key="1">
    <citation type="submission" date="2022-12" db="EMBL/GenBank/DDBJ databases">
        <title>Chromosome-level genome assembly of the bean flower thrips Megalurothrips usitatus.</title>
        <authorList>
            <person name="Ma L."/>
            <person name="Liu Q."/>
            <person name="Li H."/>
            <person name="Cai W."/>
        </authorList>
    </citation>
    <scope>NUCLEOTIDE SEQUENCE</scope>
    <source>
        <strain evidence="19">Cailab_2022a</strain>
    </source>
</reference>
<keyword evidence="5" id="KW-0812">Transmembrane</keyword>
<keyword evidence="3" id="KW-0109">Calcium transport</keyword>
<dbReference type="GO" id="GO:0005245">
    <property type="term" value="F:voltage-gated calcium channel activity"/>
    <property type="evidence" value="ECO:0007669"/>
    <property type="project" value="TreeGrafter"/>
</dbReference>
<dbReference type="InterPro" id="IPR051173">
    <property type="entry name" value="Ca_channel_alpha-2/delta"/>
</dbReference>
<gene>
    <name evidence="19" type="ORF">ONE63_010786</name>
</gene>
<evidence type="ECO:0000256" key="3">
    <source>
        <dbReference type="ARBA" id="ARBA00022568"/>
    </source>
</evidence>
<feature type="compositionally biased region" description="Low complexity" evidence="16">
    <location>
        <begin position="134"/>
        <end position="146"/>
    </location>
</feature>
<evidence type="ECO:0000256" key="11">
    <source>
        <dbReference type="ARBA" id="ARBA00023065"/>
    </source>
</evidence>
<keyword evidence="20" id="KW-1185">Reference proteome</keyword>
<dbReference type="InterPro" id="IPR013608">
    <property type="entry name" value="VWA_N"/>
</dbReference>
<evidence type="ECO:0000256" key="5">
    <source>
        <dbReference type="ARBA" id="ARBA00022692"/>
    </source>
</evidence>
<evidence type="ECO:0000256" key="8">
    <source>
        <dbReference type="ARBA" id="ARBA00022837"/>
    </source>
</evidence>
<organism evidence="19 20">
    <name type="scientific">Megalurothrips usitatus</name>
    <name type="common">bean blossom thrips</name>
    <dbReference type="NCBI Taxonomy" id="439358"/>
    <lineage>
        <taxon>Eukaryota</taxon>
        <taxon>Metazoa</taxon>
        <taxon>Ecdysozoa</taxon>
        <taxon>Arthropoda</taxon>
        <taxon>Hexapoda</taxon>
        <taxon>Insecta</taxon>
        <taxon>Pterygota</taxon>
        <taxon>Neoptera</taxon>
        <taxon>Paraneoptera</taxon>
        <taxon>Thysanoptera</taxon>
        <taxon>Terebrantia</taxon>
        <taxon>Thripoidea</taxon>
        <taxon>Thripidae</taxon>
        <taxon>Megalurothrips</taxon>
    </lineage>
</organism>
<feature type="domain" description="VWFA" evidence="18">
    <location>
        <begin position="270"/>
        <end position="455"/>
    </location>
</feature>
<accession>A0AAV7XG10</accession>
<dbReference type="PANTHER" id="PTHR10166">
    <property type="entry name" value="VOLTAGE-DEPENDENT CALCIUM CHANNEL SUBUNIT ALPHA-2/DELTA-RELATED"/>
    <property type="match status" value="1"/>
</dbReference>
<dbReference type="Gene3D" id="3.40.50.410">
    <property type="entry name" value="von Willebrand factor, type A domain"/>
    <property type="match status" value="1"/>
</dbReference>
<feature type="compositionally biased region" description="Gly residues" evidence="16">
    <location>
        <begin position="147"/>
        <end position="157"/>
    </location>
</feature>
<keyword evidence="11" id="KW-0406">Ion transport</keyword>
<comment type="caution">
    <text evidence="19">The sequence shown here is derived from an EMBL/GenBank/DDBJ whole genome shotgun (WGS) entry which is preliminary data.</text>
</comment>
<dbReference type="SMART" id="SM00327">
    <property type="entry name" value="VWA"/>
    <property type="match status" value="1"/>
</dbReference>
<keyword evidence="4" id="KW-0107">Calcium channel</keyword>
<evidence type="ECO:0000256" key="13">
    <source>
        <dbReference type="ARBA" id="ARBA00023157"/>
    </source>
</evidence>
<evidence type="ECO:0000256" key="1">
    <source>
        <dbReference type="ARBA" id="ARBA00004479"/>
    </source>
</evidence>
<dbReference type="Pfam" id="PF13519">
    <property type="entry name" value="VWA_2"/>
    <property type="match status" value="1"/>
</dbReference>
<dbReference type="PROSITE" id="PS50234">
    <property type="entry name" value="VWFA"/>
    <property type="match status" value="1"/>
</dbReference>
<keyword evidence="13" id="KW-1015">Disulfide bond</keyword>
<dbReference type="PANTHER" id="PTHR10166:SF63">
    <property type="entry name" value="STRAIGHTJACKET, ISOFORM C"/>
    <property type="match status" value="1"/>
</dbReference>
<keyword evidence="14" id="KW-0325">Glycoprotein</keyword>
<evidence type="ECO:0000256" key="15">
    <source>
        <dbReference type="ARBA" id="ARBA00023303"/>
    </source>
</evidence>
<dbReference type="GO" id="GO:0046872">
    <property type="term" value="F:metal ion binding"/>
    <property type="evidence" value="ECO:0007669"/>
    <property type="project" value="UniProtKB-KW"/>
</dbReference>
<evidence type="ECO:0000313" key="19">
    <source>
        <dbReference type="EMBL" id="KAJ1524273.1"/>
    </source>
</evidence>
<feature type="region of interest" description="Disordered" evidence="16">
    <location>
        <begin position="134"/>
        <end position="158"/>
    </location>
</feature>
<keyword evidence="12" id="KW-0472">Membrane</keyword>
<evidence type="ECO:0000256" key="16">
    <source>
        <dbReference type="SAM" id="MobiDB-lite"/>
    </source>
</evidence>
<comment type="subcellular location">
    <subcellularLocation>
        <location evidence="1">Membrane</location>
        <topology evidence="1">Single-pass type I membrane protein</topology>
    </subcellularLocation>
</comment>
<keyword evidence="7 17" id="KW-0732">Signal</keyword>
<evidence type="ECO:0000256" key="12">
    <source>
        <dbReference type="ARBA" id="ARBA00023136"/>
    </source>
</evidence>
<dbReference type="CDD" id="cd01463">
    <property type="entry name" value="vWA_VGCC_like"/>
    <property type="match status" value="1"/>
</dbReference>
<evidence type="ECO:0000259" key="18">
    <source>
        <dbReference type="PROSITE" id="PS50234"/>
    </source>
</evidence>
<evidence type="ECO:0000256" key="9">
    <source>
        <dbReference type="ARBA" id="ARBA00022882"/>
    </source>
</evidence>
<name>A0AAV7XG10_9NEOP</name>
<dbReference type="CDD" id="cd18774">
    <property type="entry name" value="PDC2_HK_sensor"/>
    <property type="match status" value="1"/>
</dbReference>
<feature type="signal peptide" evidence="17">
    <location>
        <begin position="1"/>
        <end position="23"/>
    </location>
</feature>
<evidence type="ECO:0000256" key="2">
    <source>
        <dbReference type="ARBA" id="ARBA00022448"/>
    </source>
</evidence>
<keyword evidence="10" id="KW-1133">Transmembrane helix</keyword>
<evidence type="ECO:0000256" key="17">
    <source>
        <dbReference type="SAM" id="SignalP"/>
    </source>
</evidence>
<keyword evidence="15" id="KW-0407">Ion channel</keyword>
<dbReference type="Proteomes" id="UP001075354">
    <property type="component" value="Chromosome 9"/>
</dbReference>
<evidence type="ECO:0000256" key="7">
    <source>
        <dbReference type="ARBA" id="ARBA00022729"/>
    </source>
</evidence>
<dbReference type="FunFam" id="3.40.50.410:FF:000007">
    <property type="entry name" value="Calcium voltage-gated channel auxiliary subunit alpha2delta 3"/>
    <property type="match status" value="1"/>
</dbReference>
<evidence type="ECO:0000256" key="14">
    <source>
        <dbReference type="ARBA" id="ARBA00023180"/>
    </source>
</evidence>
<dbReference type="SUPFAM" id="SSF53300">
    <property type="entry name" value="vWA-like"/>
    <property type="match status" value="1"/>
</dbReference>
<protein>
    <recommendedName>
        <fullName evidence="18">VWFA domain-containing protein</fullName>
    </recommendedName>
</protein>
<dbReference type="GO" id="GO:0005891">
    <property type="term" value="C:voltage-gated calcium channel complex"/>
    <property type="evidence" value="ECO:0007669"/>
    <property type="project" value="TreeGrafter"/>
</dbReference>
<evidence type="ECO:0000256" key="10">
    <source>
        <dbReference type="ARBA" id="ARBA00022989"/>
    </source>
</evidence>
<feature type="chain" id="PRO_5043473851" description="VWFA domain-containing protein" evidence="17">
    <location>
        <begin position="24"/>
        <end position="1304"/>
    </location>
</feature>
<dbReference type="Pfam" id="PF08399">
    <property type="entry name" value="VWA_N"/>
    <property type="match status" value="1"/>
</dbReference>
<keyword evidence="2" id="KW-0813">Transport</keyword>
<evidence type="ECO:0000313" key="20">
    <source>
        <dbReference type="Proteomes" id="UP001075354"/>
    </source>
</evidence>
<keyword evidence="9" id="KW-0851">Voltage-gated channel</keyword>
<dbReference type="InterPro" id="IPR002035">
    <property type="entry name" value="VWF_A"/>
</dbReference>